<accession>A0A9P5JWN9</accession>
<protein>
    <submittedName>
        <fullName evidence="2">Uncharacterized protein</fullName>
    </submittedName>
</protein>
<reference evidence="2" key="2">
    <citation type="journal article" date="2020" name="Nat. Commun.">
        <title>Large-scale genome sequencing of mycorrhizal fungi provides insights into the early evolution of symbiotic traits.</title>
        <authorList>
            <person name="Miyauchi S."/>
            <person name="Kiss E."/>
            <person name="Kuo A."/>
            <person name="Drula E."/>
            <person name="Kohler A."/>
            <person name="Sanchez-Garcia M."/>
            <person name="Morin E."/>
            <person name="Andreopoulos B."/>
            <person name="Barry K.W."/>
            <person name="Bonito G."/>
            <person name="Buee M."/>
            <person name="Carver A."/>
            <person name="Chen C."/>
            <person name="Cichocki N."/>
            <person name="Clum A."/>
            <person name="Culley D."/>
            <person name="Crous P.W."/>
            <person name="Fauchery L."/>
            <person name="Girlanda M."/>
            <person name="Hayes R.D."/>
            <person name="Keri Z."/>
            <person name="LaButti K."/>
            <person name="Lipzen A."/>
            <person name="Lombard V."/>
            <person name="Magnuson J."/>
            <person name="Maillard F."/>
            <person name="Murat C."/>
            <person name="Nolan M."/>
            <person name="Ohm R.A."/>
            <person name="Pangilinan J."/>
            <person name="Pereira M.F."/>
            <person name="Perotto S."/>
            <person name="Peter M."/>
            <person name="Pfister S."/>
            <person name="Riley R."/>
            <person name="Sitrit Y."/>
            <person name="Stielow J.B."/>
            <person name="Szollosi G."/>
            <person name="Zifcakova L."/>
            <person name="Stursova M."/>
            <person name="Spatafora J.W."/>
            <person name="Tedersoo L."/>
            <person name="Vaario L.M."/>
            <person name="Yamada A."/>
            <person name="Yan M."/>
            <person name="Wang P."/>
            <person name="Xu J."/>
            <person name="Bruns T."/>
            <person name="Baldrian P."/>
            <person name="Vilgalys R."/>
            <person name="Dunand C."/>
            <person name="Henrissat B."/>
            <person name="Grigoriev I.V."/>
            <person name="Hibbett D."/>
            <person name="Nagy L.G."/>
            <person name="Martin F.M."/>
        </authorList>
    </citation>
    <scope>NUCLEOTIDE SEQUENCE</scope>
    <source>
        <strain evidence="2">Prilba</strain>
    </source>
</reference>
<proteinExistence type="predicted"/>
<reference evidence="2" key="1">
    <citation type="submission" date="2019-10" db="EMBL/GenBank/DDBJ databases">
        <authorList>
            <consortium name="DOE Joint Genome Institute"/>
            <person name="Kuo A."/>
            <person name="Miyauchi S."/>
            <person name="Kiss E."/>
            <person name="Drula E."/>
            <person name="Kohler A."/>
            <person name="Sanchez-Garcia M."/>
            <person name="Andreopoulos B."/>
            <person name="Barry K.W."/>
            <person name="Bonito G."/>
            <person name="Buee M."/>
            <person name="Carver A."/>
            <person name="Chen C."/>
            <person name="Cichocki N."/>
            <person name="Clum A."/>
            <person name="Culley D."/>
            <person name="Crous P.W."/>
            <person name="Fauchery L."/>
            <person name="Girlanda M."/>
            <person name="Hayes R."/>
            <person name="Keri Z."/>
            <person name="LaButti K."/>
            <person name="Lipzen A."/>
            <person name="Lombard V."/>
            <person name="Magnuson J."/>
            <person name="Maillard F."/>
            <person name="Morin E."/>
            <person name="Murat C."/>
            <person name="Nolan M."/>
            <person name="Ohm R."/>
            <person name="Pangilinan J."/>
            <person name="Pereira M."/>
            <person name="Perotto S."/>
            <person name="Peter M."/>
            <person name="Riley R."/>
            <person name="Sitrit Y."/>
            <person name="Stielow B."/>
            <person name="Szollosi G."/>
            <person name="Zifcakova L."/>
            <person name="Stursova M."/>
            <person name="Spatafora J.W."/>
            <person name="Tedersoo L."/>
            <person name="Vaario L.-M."/>
            <person name="Yamada A."/>
            <person name="Yan M."/>
            <person name="Wang P."/>
            <person name="Xu J."/>
            <person name="Bruns T."/>
            <person name="Baldrian P."/>
            <person name="Vilgalys R."/>
            <person name="Henrissat B."/>
            <person name="Grigoriev I.V."/>
            <person name="Hibbett D."/>
            <person name="Nagy L.G."/>
            <person name="Martin F.M."/>
        </authorList>
    </citation>
    <scope>NUCLEOTIDE SEQUENCE</scope>
    <source>
        <strain evidence="2">Prilba</strain>
    </source>
</reference>
<evidence type="ECO:0000313" key="2">
    <source>
        <dbReference type="EMBL" id="KAF8467571.1"/>
    </source>
</evidence>
<keyword evidence="1" id="KW-0472">Membrane</keyword>
<dbReference type="AlphaFoldDB" id="A0A9P5JWN9"/>
<keyword evidence="3" id="KW-1185">Reference proteome</keyword>
<name>A0A9P5JWN9_9AGAM</name>
<keyword evidence="1" id="KW-1133">Transmembrane helix</keyword>
<evidence type="ECO:0000256" key="1">
    <source>
        <dbReference type="SAM" id="Phobius"/>
    </source>
</evidence>
<dbReference type="EMBL" id="WHVB01000035">
    <property type="protein sequence ID" value="KAF8467571.1"/>
    <property type="molecule type" value="Genomic_DNA"/>
</dbReference>
<dbReference type="Proteomes" id="UP000759537">
    <property type="component" value="Unassembled WGS sequence"/>
</dbReference>
<comment type="caution">
    <text evidence="2">The sequence shown here is derived from an EMBL/GenBank/DDBJ whole genome shotgun (WGS) entry which is preliminary data.</text>
</comment>
<sequence>MSLSCGRHRCINGRVDIAASLNLRDAVQRDERECVHSLLTALTCISGQLKDCRHFYICPCPCSLVDFVIFLFNVDQEVFTCVVWWIGLLSMVYGLITVVLLIRHFSPYDAPLSLLARFLYSSVQYVIFTVLYFITSRLDVKRSSDSEIDGRGLPVLWATMTCWKRPSST</sequence>
<evidence type="ECO:0000313" key="3">
    <source>
        <dbReference type="Proteomes" id="UP000759537"/>
    </source>
</evidence>
<organism evidence="2 3">
    <name type="scientific">Russula ochroleuca</name>
    <dbReference type="NCBI Taxonomy" id="152965"/>
    <lineage>
        <taxon>Eukaryota</taxon>
        <taxon>Fungi</taxon>
        <taxon>Dikarya</taxon>
        <taxon>Basidiomycota</taxon>
        <taxon>Agaricomycotina</taxon>
        <taxon>Agaricomycetes</taxon>
        <taxon>Russulales</taxon>
        <taxon>Russulaceae</taxon>
        <taxon>Russula</taxon>
    </lineage>
</organism>
<feature type="transmembrane region" description="Helical" evidence="1">
    <location>
        <begin position="114"/>
        <end position="134"/>
    </location>
</feature>
<keyword evidence="1" id="KW-0812">Transmembrane</keyword>
<feature type="transmembrane region" description="Helical" evidence="1">
    <location>
        <begin position="84"/>
        <end position="102"/>
    </location>
</feature>
<gene>
    <name evidence="2" type="ORF">DFH94DRAFT_292622</name>
</gene>